<gene>
    <name evidence="6" type="ORF">J0H12_04645</name>
</gene>
<dbReference type="PANTHER" id="PTHR10429">
    <property type="entry name" value="DNA-3-METHYLADENINE GLYCOSYLASE"/>
    <property type="match status" value="1"/>
</dbReference>
<dbReference type="GO" id="GO:0003905">
    <property type="term" value="F:alkylbase DNA N-glycosylase activity"/>
    <property type="evidence" value="ECO:0007669"/>
    <property type="project" value="InterPro"/>
</dbReference>
<dbReference type="AlphaFoldDB" id="A0A8J7PWD1"/>
<evidence type="ECO:0000256" key="1">
    <source>
        <dbReference type="ARBA" id="ARBA00009232"/>
    </source>
</evidence>
<evidence type="ECO:0000256" key="3">
    <source>
        <dbReference type="ARBA" id="ARBA00022801"/>
    </source>
</evidence>
<accession>A0A8J7PWD1</accession>
<organism evidence="6 7">
    <name type="scientific">Candidatus Paracaedimonas acanthamoebae</name>
    <dbReference type="NCBI Taxonomy" id="244581"/>
    <lineage>
        <taxon>Bacteria</taxon>
        <taxon>Pseudomonadati</taxon>
        <taxon>Pseudomonadota</taxon>
        <taxon>Alphaproteobacteria</taxon>
        <taxon>Holosporales</taxon>
        <taxon>Caedimonadaceae</taxon>
        <taxon>Candidatus Paracaedimonas</taxon>
    </lineage>
</organism>
<proteinExistence type="inferred from homology"/>
<evidence type="ECO:0000256" key="2">
    <source>
        <dbReference type="ARBA" id="ARBA00022763"/>
    </source>
</evidence>
<evidence type="ECO:0000256" key="5">
    <source>
        <dbReference type="HAMAP-Rule" id="MF_00527"/>
    </source>
</evidence>
<evidence type="ECO:0000313" key="6">
    <source>
        <dbReference type="EMBL" id="MBN9413194.1"/>
    </source>
</evidence>
<keyword evidence="3 5" id="KW-0378">Hydrolase</keyword>
<keyword evidence="4 5" id="KW-0234">DNA repair</keyword>
<dbReference type="EC" id="3.2.2.-" evidence="5"/>
<comment type="caution">
    <text evidence="6">The sequence shown here is derived from an EMBL/GenBank/DDBJ whole genome shotgun (WGS) entry which is preliminary data.</text>
</comment>
<dbReference type="Pfam" id="PF02245">
    <property type="entry name" value="Pur_DNA_glyco"/>
    <property type="match status" value="1"/>
</dbReference>
<dbReference type="Proteomes" id="UP000664414">
    <property type="component" value="Unassembled WGS sequence"/>
</dbReference>
<sequence length="174" mass="19399">MRLKKDYFAQSTLDVAKDLLGKELIFREFKGFITETEAYIGQGDPACHAARGKTPRTTVMFGPAGVSYVYFIYGMYFCLNIVTEADDFPAAVLIRGLHLSQPENKNLNGPGKLCKHLGITRDHNGLDLTTSEFFYVQDKGLKPGYIATPRIGIKVGTEKLWRFIANEDIVGVQS</sequence>
<keyword evidence="6" id="KW-0326">Glycosidase</keyword>
<dbReference type="InterPro" id="IPR003180">
    <property type="entry name" value="MPG"/>
</dbReference>
<evidence type="ECO:0000256" key="4">
    <source>
        <dbReference type="ARBA" id="ARBA00023204"/>
    </source>
</evidence>
<evidence type="ECO:0000313" key="7">
    <source>
        <dbReference type="Proteomes" id="UP000664414"/>
    </source>
</evidence>
<dbReference type="PANTHER" id="PTHR10429:SF0">
    <property type="entry name" value="DNA-3-METHYLADENINE GLYCOSYLASE"/>
    <property type="match status" value="1"/>
</dbReference>
<dbReference type="CDD" id="cd00540">
    <property type="entry name" value="AAG"/>
    <property type="match status" value="1"/>
</dbReference>
<comment type="similarity">
    <text evidence="1 5">Belongs to the DNA glycosylase MPG family.</text>
</comment>
<dbReference type="GO" id="GO:0003677">
    <property type="term" value="F:DNA binding"/>
    <property type="evidence" value="ECO:0007669"/>
    <property type="project" value="InterPro"/>
</dbReference>
<dbReference type="InterPro" id="IPR011034">
    <property type="entry name" value="Formyl_transferase-like_C_sf"/>
</dbReference>
<dbReference type="NCBIfam" id="TIGR00567">
    <property type="entry name" value="3mg"/>
    <property type="match status" value="1"/>
</dbReference>
<keyword evidence="2 5" id="KW-0227">DNA damage</keyword>
<dbReference type="GO" id="GO:0006284">
    <property type="term" value="P:base-excision repair"/>
    <property type="evidence" value="ECO:0007669"/>
    <property type="project" value="InterPro"/>
</dbReference>
<dbReference type="SUPFAM" id="SSF50486">
    <property type="entry name" value="FMT C-terminal domain-like"/>
    <property type="match status" value="1"/>
</dbReference>
<dbReference type="HAMAP" id="MF_00527">
    <property type="entry name" value="3MGH"/>
    <property type="match status" value="1"/>
</dbReference>
<dbReference type="EMBL" id="JAFKGL010000018">
    <property type="protein sequence ID" value="MBN9413194.1"/>
    <property type="molecule type" value="Genomic_DNA"/>
</dbReference>
<dbReference type="InterPro" id="IPR036995">
    <property type="entry name" value="MPG_sf"/>
</dbReference>
<name>A0A8J7PWD1_9PROT</name>
<reference evidence="6" key="1">
    <citation type="submission" date="2021-02" db="EMBL/GenBank/DDBJ databases">
        <title>Thiocyanate and organic carbon inputs drive convergent selection for specific autotrophic Afipia and Thiobacillus strains within complex microbiomes.</title>
        <authorList>
            <person name="Huddy R.J."/>
            <person name="Sachdeva R."/>
            <person name="Kadzinga F."/>
            <person name="Kantor R.S."/>
            <person name="Harrison S.T.L."/>
            <person name="Banfield J.F."/>
        </authorList>
    </citation>
    <scope>NUCLEOTIDE SEQUENCE</scope>
    <source>
        <strain evidence="6">SCN18_10_11_15_R4_P_38_20</strain>
    </source>
</reference>
<protein>
    <recommendedName>
        <fullName evidence="5">Putative 3-methyladenine DNA glycosylase</fullName>
        <ecNumber evidence="5">3.2.2.-</ecNumber>
    </recommendedName>
</protein>
<dbReference type="NCBIfam" id="NF002004">
    <property type="entry name" value="PRK00802.1-4"/>
    <property type="match status" value="1"/>
</dbReference>
<dbReference type="Gene3D" id="3.10.300.10">
    <property type="entry name" value="Methylpurine-DNA glycosylase (MPG)"/>
    <property type="match status" value="1"/>
</dbReference>